<dbReference type="SUPFAM" id="SSF56112">
    <property type="entry name" value="Protein kinase-like (PK-like)"/>
    <property type="match status" value="1"/>
</dbReference>
<sequence>MEPTSAQRTTAMTDDEMQRVISEIPLSRAHADPSACILALKPLLLAKEGRRLLMNQARDEALILIELFDWALKSHENTLNLNKGYVLWTLRQLCASQETLPRSCILPIEFKTSDPHHAAGGFADVWKGTYEGIDVAFKTLRRSTQVDDATRLKRKRRFCKEVILWKSLNHPNILGLVGVCRWDNTPEARLTMVSPWMSNGNITEYTKNNACQRMQLLIDCARGVQHIHRMGLVHGDLKGANTLITSDNPVRACLADFGFTTIVNDDPNDPGITSALGGGTVPFMAPELLCPSHFNKPRCQVSKESDVYAFGMVILQVLTSLIPFRKLQHTEISYKVIQGERPKMPEDAQTMGISQDLWDLLGRCWLADSTQRPRIEVVFQHLSNDPARGTIFPPWKIHPSPSEESLPESGTQKYVFYTADQHTPVEGMPLLVLDGECFDADVT</sequence>
<proteinExistence type="predicted"/>
<keyword evidence="3" id="KW-1185">Reference proteome</keyword>
<comment type="caution">
    <text evidence="2">The sequence shown here is derived from an EMBL/GenBank/DDBJ whole genome shotgun (WGS) entry which is preliminary data.</text>
</comment>
<dbReference type="InterPro" id="IPR051681">
    <property type="entry name" value="Ser/Thr_Kinases-Pseudokinases"/>
</dbReference>
<dbReference type="GO" id="GO:0005524">
    <property type="term" value="F:ATP binding"/>
    <property type="evidence" value="ECO:0007669"/>
    <property type="project" value="InterPro"/>
</dbReference>
<gene>
    <name evidence="2" type="ORF">BJ322DRAFT_8938</name>
</gene>
<dbReference type="AlphaFoldDB" id="A0A9P6HPG6"/>
<dbReference type="EMBL" id="WIUZ02000001">
    <property type="protein sequence ID" value="KAF9792050.1"/>
    <property type="molecule type" value="Genomic_DNA"/>
</dbReference>
<protein>
    <submittedName>
        <fullName evidence="2">Kinase-like domain-containing protein</fullName>
    </submittedName>
</protein>
<dbReference type="InterPro" id="IPR001245">
    <property type="entry name" value="Ser-Thr/Tyr_kinase_cat_dom"/>
</dbReference>
<name>A0A9P6HPG6_9AGAM</name>
<reference evidence="2" key="1">
    <citation type="journal article" date="2020" name="Nat. Commun.">
        <title>Large-scale genome sequencing of mycorrhizal fungi provides insights into the early evolution of symbiotic traits.</title>
        <authorList>
            <person name="Miyauchi S."/>
            <person name="Kiss E."/>
            <person name="Kuo A."/>
            <person name="Drula E."/>
            <person name="Kohler A."/>
            <person name="Sanchez-Garcia M."/>
            <person name="Morin E."/>
            <person name="Andreopoulos B."/>
            <person name="Barry K.W."/>
            <person name="Bonito G."/>
            <person name="Buee M."/>
            <person name="Carver A."/>
            <person name="Chen C."/>
            <person name="Cichocki N."/>
            <person name="Clum A."/>
            <person name="Culley D."/>
            <person name="Crous P.W."/>
            <person name="Fauchery L."/>
            <person name="Girlanda M."/>
            <person name="Hayes R.D."/>
            <person name="Keri Z."/>
            <person name="LaButti K."/>
            <person name="Lipzen A."/>
            <person name="Lombard V."/>
            <person name="Magnuson J."/>
            <person name="Maillard F."/>
            <person name="Murat C."/>
            <person name="Nolan M."/>
            <person name="Ohm R.A."/>
            <person name="Pangilinan J."/>
            <person name="Pereira M.F."/>
            <person name="Perotto S."/>
            <person name="Peter M."/>
            <person name="Pfister S."/>
            <person name="Riley R."/>
            <person name="Sitrit Y."/>
            <person name="Stielow J.B."/>
            <person name="Szollosi G."/>
            <person name="Zifcakova L."/>
            <person name="Stursova M."/>
            <person name="Spatafora J.W."/>
            <person name="Tedersoo L."/>
            <person name="Vaario L.M."/>
            <person name="Yamada A."/>
            <person name="Yan M."/>
            <person name="Wang P."/>
            <person name="Xu J."/>
            <person name="Bruns T."/>
            <person name="Baldrian P."/>
            <person name="Vilgalys R."/>
            <person name="Dunand C."/>
            <person name="Henrissat B."/>
            <person name="Grigoriev I.V."/>
            <person name="Hibbett D."/>
            <person name="Nagy L.G."/>
            <person name="Martin F.M."/>
        </authorList>
    </citation>
    <scope>NUCLEOTIDE SEQUENCE</scope>
    <source>
        <strain evidence="2">UH-Tt-Lm1</strain>
    </source>
</reference>
<dbReference type="Proteomes" id="UP000736335">
    <property type="component" value="Unassembled WGS sequence"/>
</dbReference>
<dbReference type="Gene3D" id="1.10.510.10">
    <property type="entry name" value="Transferase(Phosphotransferase) domain 1"/>
    <property type="match status" value="1"/>
</dbReference>
<evidence type="ECO:0000313" key="2">
    <source>
        <dbReference type="EMBL" id="KAF9792050.1"/>
    </source>
</evidence>
<dbReference type="Pfam" id="PF07714">
    <property type="entry name" value="PK_Tyr_Ser-Thr"/>
    <property type="match status" value="1"/>
</dbReference>
<keyword evidence="2" id="KW-0808">Transferase</keyword>
<keyword evidence="2" id="KW-0418">Kinase</keyword>
<dbReference type="PROSITE" id="PS00108">
    <property type="entry name" value="PROTEIN_KINASE_ST"/>
    <property type="match status" value="1"/>
</dbReference>
<feature type="domain" description="Protein kinase" evidence="1">
    <location>
        <begin position="111"/>
        <end position="384"/>
    </location>
</feature>
<dbReference type="InterPro" id="IPR000719">
    <property type="entry name" value="Prot_kinase_dom"/>
</dbReference>
<accession>A0A9P6HPG6</accession>
<evidence type="ECO:0000259" key="1">
    <source>
        <dbReference type="PROSITE" id="PS50011"/>
    </source>
</evidence>
<dbReference type="InterPro" id="IPR011009">
    <property type="entry name" value="Kinase-like_dom_sf"/>
</dbReference>
<dbReference type="OrthoDB" id="346907at2759"/>
<organism evidence="2 3">
    <name type="scientific">Thelephora terrestris</name>
    <dbReference type="NCBI Taxonomy" id="56493"/>
    <lineage>
        <taxon>Eukaryota</taxon>
        <taxon>Fungi</taxon>
        <taxon>Dikarya</taxon>
        <taxon>Basidiomycota</taxon>
        <taxon>Agaricomycotina</taxon>
        <taxon>Agaricomycetes</taxon>
        <taxon>Thelephorales</taxon>
        <taxon>Thelephoraceae</taxon>
        <taxon>Thelephora</taxon>
    </lineage>
</organism>
<dbReference type="InterPro" id="IPR008271">
    <property type="entry name" value="Ser/Thr_kinase_AS"/>
</dbReference>
<reference evidence="2" key="2">
    <citation type="submission" date="2020-11" db="EMBL/GenBank/DDBJ databases">
        <authorList>
            <consortium name="DOE Joint Genome Institute"/>
            <person name="Kuo A."/>
            <person name="Miyauchi S."/>
            <person name="Kiss E."/>
            <person name="Drula E."/>
            <person name="Kohler A."/>
            <person name="Sanchez-Garcia M."/>
            <person name="Andreopoulos B."/>
            <person name="Barry K.W."/>
            <person name="Bonito G."/>
            <person name="Buee M."/>
            <person name="Carver A."/>
            <person name="Chen C."/>
            <person name="Cichocki N."/>
            <person name="Clum A."/>
            <person name="Culley D."/>
            <person name="Crous P.W."/>
            <person name="Fauchery L."/>
            <person name="Girlanda M."/>
            <person name="Hayes R."/>
            <person name="Keri Z."/>
            <person name="Labutti K."/>
            <person name="Lipzen A."/>
            <person name="Lombard V."/>
            <person name="Magnuson J."/>
            <person name="Maillard F."/>
            <person name="Morin E."/>
            <person name="Murat C."/>
            <person name="Nolan M."/>
            <person name="Ohm R."/>
            <person name="Pangilinan J."/>
            <person name="Pereira M."/>
            <person name="Perotto S."/>
            <person name="Peter M."/>
            <person name="Riley R."/>
            <person name="Sitrit Y."/>
            <person name="Stielow B."/>
            <person name="Szollosi G."/>
            <person name="Zifcakova L."/>
            <person name="Stursova M."/>
            <person name="Spatafora J.W."/>
            <person name="Tedersoo L."/>
            <person name="Vaario L.-M."/>
            <person name="Yamada A."/>
            <person name="Yan M."/>
            <person name="Wang P."/>
            <person name="Xu J."/>
            <person name="Bruns T."/>
            <person name="Baldrian P."/>
            <person name="Vilgalys R."/>
            <person name="Henrissat B."/>
            <person name="Grigoriev I.V."/>
            <person name="Hibbett D."/>
            <person name="Nagy L.G."/>
            <person name="Martin F.M."/>
        </authorList>
    </citation>
    <scope>NUCLEOTIDE SEQUENCE</scope>
    <source>
        <strain evidence="2">UH-Tt-Lm1</strain>
    </source>
</reference>
<dbReference type="SMART" id="SM00220">
    <property type="entry name" value="S_TKc"/>
    <property type="match status" value="1"/>
</dbReference>
<dbReference type="GO" id="GO:0004674">
    <property type="term" value="F:protein serine/threonine kinase activity"/>
    <property type="evidence" value="ECO:0007669"/>
    <property type="project" value="TreeGrafter"/>
</dbReference>
<dbReference type="PANTHER" id="PTHR44329">
    <property type="entry name" value="SERINE/THREONINE-PROTEIN KINASE TNNI3K-RELATED"/>
    <property type="match status" value="1"/>
</dbReference>
<evidence type="ECO:0000313" key="3">
    <source>
        <dbReference type="Proteomes" id="UP000736335"/>
    </source>
</evidence>
<dbReference type="PROSITE" id="PS50011">
    <property type="entry name" value="PROTEIN_KINASE_DOM"/>
    <property type="match status" value="1"/>
</dbReference>